<organism evidence="2 3">
    <name type="scientific">Ferrovibrio xuzhouensis</name>
    <dbReference type="NCBI Taxonomy" id="1576914"/>
    <lineage>
        <taxon>Bacteria</taxon>
        <taxon>Pseudomonadati</taxon>
        <taxon>Pseudomonadota</taxon>
        <taxon>Alphaproteobacteria</taxon>
        <taxon>Rhodospirillales</taxon>
        <taxon>Rhodospirillaceae</taxon>
        <taxon>Ferrovibrio</taxon>
    </lineage>
</organism>
<evidence type="ECO:0000259" key="1">
    <source>
        <dbReference type="Pfam" id="PF14588"/>
    </source>
</evidence>
<dbReference type="CDD" id="cd02199">
    <property type="entry name" value="YjgF_YER057c_UK114_like_1"/>
    <property type="match status" value="1"/>
</dbReference>
<evidence type="ECO:0000313" key="3">
    <source>
        <dbReference type="Proteomes" id="UP001595711"/>
    </source>
</evidence>
<feature type="domain" description="Endoribonuclease L-PSP/chorismate mutase-like" evidence="1">
    <location>
        <begin position="3"/>
        <end position="137"/>
    </location>
</feature>
<sequence length="152" mass="16059">MSETRFQELGLALPDVPTPSANYVAWRRDGGLLVLAGQVCEWNGKVLYTGKVGRDLDLETGQAAARICGLNLIAAIRQACGSLDKIRGCLRLGGFVNSDPEFDSVPAVINGASDLMMEVFGESGIHARTAVGVATLPRRAAVEVDAIFVVGD</sequence>
<comment type="caution">
    <text evidence="2">The sequence shown here is derived from an EMBL/GenBank/DDBJ whole genome shotgun (WGS) entry which is preliminary data.</text>
</comment>
<dbReference type="Proteomes" id="UP001595711">
    <property type="component" value="Unassembled WGS sequence"/>
</dbReference>
<proteinExistence type="predicted"/>
<accession>A0ABV7VLK3</accession>
<evidence type="ECO:0000313" key="2">
    <source>
        <dbReference type="EMBL" id="MFC3678410.1"/>
    </source>
</evidence>
<dbReference type="SUPFAM" id="SSF55298">
    <property type="entry name" value="YjgF-like"/>
    <property type="match status" value="1"/>
</dbReference>
<dbReference type="InterPro" id="IPR013813">
    <property type="entry name" value="Endoribo_LPSP/chorism_mut-like"/>
</dbReference>
<dbReference type="PANTHER" id="PTHR43760:SF1">
    <property type="entry name" value="ENDORIBONUCLEASE L-PSP_CHORISMATE MUTASE-LIKE DOMAIN-CONTAINING PROTEIN"/>
    <property type="match status" value="1"/>
</dbReference>
<dbReference type="Gene3D" id="3.30.1330.40">
    <property type="entry name" value="RutC-like"/>
    <property type="match status" value="1"/>
</dbReference>
<keyword evidence="3" id="KW-1185">Reference proteome</keyword>
<gene>
    <name evidence="2" type="ORF">ACFOOQ_22885</name>
</gene>
<protein>
    <submittedName>
        <fullName evidence="2">RidA family protein</fullName>
    </submittedName>
</protein>
<dbReference type="InterPro" id="IPR035959">
    <property type="entry name" value="RutC-like_sf"/>
</dbReference>
<dbReference type="EMBL" id="JBHRYJ010000009">
    <property type="protein sequence ID" value="MFC3678410.1"/>
    <property type="molecule type" value="Genomic_DNA"/>
</dbReference>
<dbReference type="Pfam" id="PF14588">
    <property type="entry name" value="YjgF_endoribonc"/>
    <property type="match status" value="1"/>
</dbReference>
<reference evidence="3" key="1">
    <citation type="journal article" date="2019" name="Int. J. Syst. Evol. Microbiol.">
        <title>The Global Catalogue of Microorganisms (GCM) 10K type strain sequencing project: providing services to taxonomists for standard genome sequencing and annotation.</title>
        <authorList>
            <consortium name="The Broad Institute Genomics Platform"/>
            <consortium name="The Broad Institute Genome Sequencing Center for Infectious Disease"/>
            <person name="Wu L."/>
            <person name="Ma J."/>
        </authorList>
    </citation>
    <scope>NUCLEOTIDE SEQUENCE [LARGE SCALE GENOMIC DNA]</scope>
    <source>
        <strain evidence="3">KCTC 42182</strain>
    </source>
</reference>
<dbReference type="RefSeq" id="WP_379730043.1">
    <property type="nucleotide sequence ID" value="NZ_JBHRYJ010000009.1"/>
</dbReference>
<name>A0ABV7VLK3_9PROT</name>
<dbReference type="PANTHER" id="PTHR43760">
    <property type="entry name" value="ENDORIBONUCLEASE-RELATED"/>
    <property type="match status" value="1"/>
</dbReference>